<dbReference type="PANTHER" id="PTHR40032:SF1">
    <property type="entry name" value="EXPORTED PROTEIN"/>
    <property type="match status" value="1"/>
</dbReference>
<dbReference type="EMBL" id="PXYV01000001">
    <property type="protein sequence ID" value="PSR24070.1"/>
    <property type="molecule type" value="Genomic_DNA"/>
</dbReference>
<dbReference type="PANTHER" id="PTHR40032">
    <property type="entry name" value="EXPORTED PROTEIN-RELATED"/>
    <property type="match status" value="1"/>
</dbReference>
<evidence type="ECO:0000259" key="2">
    <source>
        <dbReference type="Pfam" id="PF12671"/>
    </source>
</evidence>
<feature type="domain" description="Putative amidase" evidence="2">
    <location>
        <begin position="203"/>
        <end position="369"/>
    </location>
</feature>
<sequence length="418" mass="47544">MRMKRTHLHHPTHMKLTLVTLPISLLTWLGAVTNIAAPGQTSPQRTAQESVQQLVQTQMSDMVHGRLGHLSTLYQSTPLAQQALQAAEVRSRYLTNWAALRRIRWTGVSVMVRTPVIRYVTPQRIYVRAIEREAYHYHYINQPHIPLSFGIASRHHLTIVYEYRQWRFAADDFVNPVSPGNMAGQAVPNRYGGTPNPHQLSPNRKLALEYANVYCGNAPGCGNDGLYNPQYPDYNDNGGDCTNWISQVLLAGGFPMTRVWYFDQATHEGSAAWANAGSLAQFLRSSGRATEFAGGTYADITRPADRWPDGAIESLRPGDLISYEQYGRIQHTAVVIGYDLHGVPLTNTHSNDRYHVPWDFGWNTHTRFYLWHVHYPPTQLTRTSAPNAQWPVWERGTRHDHNLPRRPTKPDSRAPRRQ</sequence>
<dbReference type="AlphaFoldDB" id="A0A2T2WPA0"/>
<accession>A0A2T2WPA0</accession>
<evidence type="ECO:0000313" key="3">
    <source>
        <dbReference type="EMBL" id="PSR24070.1"/>
    </source>
</evidence>
<evidence type="ECO:0000256" key="1">
    <source>
        <dbReference type="SAM" id="MobiDB-lite"/>
    </source>
</evidence>
<name>A0A2T2WPA0_9FIRM</name>
<protein>
    <recommendedName>
        <fullName evidence="2">Putative amidase domain-containing protein</fullName>
    </recommendedName>
</protein>
<gene>
    <name evidence="3" type="ORF">C7B45_00160</name>
</gene>
<dbReference type="InterPro" id="IPR024301">
    <property type="entry name" value="Amidase_6"/>
</dbReference>
<proteinExistence type="predicted"/>
<organism evidence="3 4">
    <name type="scientific">Sulfobacillus acidophilus</name>
    <dbReference type="NCBI Taxonomy" id="53633"/>
    <lineage>
        <taxon>Bacteria</taxon>
        <taxon>Bacillati</taxon>
        <taxon>Bacillota</taxon>
        <taxon>Clostridia</taxon>
        <taxon>Eubacteriales</taxon>
        <taxon>Clostridiales Family XVII. Incertae Sedis</taxon>
        <taxon>Sulfobacillus</taxon>
    </lineage>
</organism>
<dbReference type="Pfam" id="PF12671">
    <property type="entry name" value="Amidase_6"/>
    <property type="match status" value="1"/>
</dbReference>
<comment type="caution">
    <text evidence="3">The sequence shown here is derived from an EMBL/GenBank/DDBJ whole genome shotgun (WGS) entry which is preliminary data.</text>
</comment>
<feature type="compositionally biased region" description="Basic and acidic residues" evidence="1">
    <location>
        <begin position="395"/>
        <end position="418"/>
    </location>
</feature>
<reference evidence="3 4" key="1">
    <citation type="journal article" date="2014" name="BMC Genomics">
        <title>Comparison of environmental and isolate Sulfobacillus genomes reveals diverse carbon, sulfur, nitrogen, and hydrogen metabolisms.</title>
        <authorList>
            <person name="Justice N.B."/>
            <person name="Norman A."/>
            <person name="Brown C.T."/>
            <person name="Singh A."/>
            <person name="Thomas B.C."/>
            <person name="Banfield J.F."/>
        </authorList>
    </citation>
    <scope>NUCLEOTIDE SEQUENCE [LARGE SCALE GENOMIC DNA]</scope>
    <source>
        <strain evidence="3">AMDSBA3</strain>
    </source>
</reference>
<feature type="region of interest" description="Disordered" evidence="1">
    <location>
        <begin position="394"/>
        <end position="418"/>
    </location>
</feature>
<evidence type="ECO:0000313" key="4">
    <source>
        <dbReference type="Proteomes" id="UP000241848"/>
    </source>
</evidence>
<dbReference type="Proteomes" id="UP000241848">
    <property type="component" value="Unassembled WGS sequence"/>
</dbReference>